<dbReference type="Proteomes" id="UP000505355">
    <property type="component" value="Chromosome"/>
</dbReference>
<proteinExistence type="predicted"/>
<name>A0A7D4U0A0_9SPHI</name>
<reference evidence="2 3" key="1">
    <citation type="submission" date="2020-05" db="EMBL/GenBank/DDBJ databases">
        <title>Mucilaginibacter mali sp. nov.</title>
        <authorList>
            <person name="Kim H.S."/>
            <person name="Lee K.C."/>
            <person name="Suh M.K."/>
            <person name="Kim J.-S."/>
            <person name="Han K.-I."/>
            <person name="Eom M.K."/>
            <person name="Shin Y.K."/>
            <person name="Lee J.-S."/>
        </authorList>
    </citation>
    <scope>NUCLEOTIDE SEQUENCE [LARGE SCALE GENOMIC DNA]</scope>
    <source>
        <strain evidence="2 3">G2-14</strain>
    </source>
</reference>
<keyword evidence="3" id="KW-1185">Reference proteome</keyword>
<accession>A0A7D4U0A0</accession>
<feature type="chain" id="PRO_5028980697" description="Lipocalin-like domain-containing protein" evidence="1">
    <location>
        <begin position="20"/>
        <end position="159"/>
    </location>
</feature>
<sequence length="159" mass="16664">MKKLITLMALAVAFCSACKKDKSETASGDNSWTLAGTTYKTAITYKTTTSGGTATILYNFWDATPSATVKVNSLALSFVEAPSASGTYQLVATGQAKTARQFEISAGTTAPLYYAYIGTSVDVQVTVSSGKIKVTLPEVSLKCTTSSPDAKLTGTVQEM</sequence>
<dbReference type="EMBL" id="CP054139">
    <property type="protein sequence ID" value="QKJ32777.1"/>
    <property type="molecule type" value="Genomic_DNA"/>
</dbReference>
<gene>
    <name evidence="2" type="ORF">HQ865_24470</name>
</gene>
<feature type="signal peptide" evidence="1">
    <location>
        <begin position="1"/>
        <end position="19"/>
    </location>
</feature>
<dbReference type="KEGG" id="mmab:HQ865_24470"/>
<protein>
    <recommendedName>
        <fullName evidence="4">Lipocalin-like domain-containing protein</fullName>
    </recommendedName>
</protein>
<dbReference type="AlphaFoldDB" id="A0A7D4U0A0"/>
<evidence type="ECO:0000313" key="3">
    <source>
        <dbReference type="Proteomes" id="UP000505355"/>
    </source>
</evidence>
<dbReference type="RefSeq" id="WP_173417423.1">
    <property type="nucleotide sequence ID" value="NZ_CP054139.1"/>
</dbReference>
<evidence type="ECO:0000313" key="2">
    <source>
        <dbReference type="EMBL" id="QKJ32777.1"/>
    </source>
</evidence>
<evidence type="ECO:0008006" key="4">
    <source>
        <dbReference type="Google" id="ProtNLM"/>
    </source>
</evidence>
<organism evidence="2 3">
    <name type="scientific">Mucilaginibacter mali</name>
    <dbReference type="NCBI Taxonomy" id="2740462"/>
    <lineage>
        <taxon>Bacteria</taxon>
        <taxon>Pseudomonadati</taxon>
        <taxon>Bacteroidota</taxon>
        <taxon>Sphingobacteriia</taxon>
        <taxon>Sphingobacteriales</taxon>
        <taxon>Sphingobacteriaceae</taxon>
        <taxon>Mucilaginibacter</taxon>
    </lineage>
</organism>
<evidence type="ECO:0000256" key="1">
    <source>
        <dbReference type="SAM" id="SignalP"/>
    </source>
</evidence>
<keyword evidence="1" id="KW-0732">Signal</keyword>